<proteinExistence type="predicted"/>
<evidence type="ECO:0000313" key="1">
    <source>
        <dbReference type="EMBL" id="KAJ7525150.1"/>
    </source>
</evidence>
<organism evidence="1 2">
    <name type="scientific">Diphasiastrum complanatum</name>
    <name type="common">Issler's clubmoss</name>
    <name type="synonym">Lycopodium complanatum</name>
    <dbReference type="NCBI Taxonomy" id="34168"/>
    <lineage>
        <taxon>Eukaryota</taxon>
        <taxon>Viridiplantae</taxon>
        <taxon>Streptophyta</taxon>
        <taxon>Embryophyta</taxon>
        <taxon>Tracheophyta</taxon>
        <taxon>Lycopodiopsida</taxon>
        <taxon>Lycopodiales</taxon>
        <taxon>Lycopodiaceae</taxon>
        <taxon>Lycopodioideae</taxon>
        <taxon>Diphasiastrum</taxon>
    </lineage>
</organism>
<accession>A0ACC2B5W7</accession>
<sequence>MLMIKTNTLCQTLDQNFINLRSKTQTLSNNKISELIRMTIALQDAHTTFGTLAMLTKTSMPKRGSIRSLQHNVTRTRMGHGKKRMSTTEGFINLKKLGSMEEPMIGRPTSSTIYKRVMSKKRTRGVYNLFVGGMNTTTCKNCSDVVTRQVEICQELRGMKK</sequence>
<dbReference type="Proteomes" id="UP001162992">
    <property type="component" value="Chromosome 17"/>
</dbReference>
<comment type="caution">
    <text evidence="1">The sequence shown here is derived from an EMBL/GenBank/DDBJ whole genome shotgun (WGS) entry which is preliminary data.</text>
</comment>
<reference evidence="2" key="1">
    <citation type="journal article" date="2024" name="Proc. Natl. Acad. Sci. U.S.A.">
        <title>Extraordinary preservation of gene collinearity over three hundred million years revealed in homosporous lycophytes.</title>
        <authorList>
            <person name="Li C."/>
            <person name="Wickell D."/>
            <person name="Kuo L.Y."/>
            <person name="Chen X."/>
            <person name="Nie B."/>
            <person name="Liao X."/>
            <person name="Peng D."/>
            <person name="Ji J."/>
            <person name="Jenkins J."/>
            <person name="Williams M."/>
            <person name="Shu S."/>
            <person name="Plott C."/>
            <person name="Barry K."/>
            <person name="Rajasekar S."/>
            <person name="Grimwood J."/>
            <person name="Han X."/>
            <person name="Sun S."/>
            <person name="Hou Z."/>
            <person name="He W."/>
            <person name="Dai G."/>
            <person name="Sun C."/>
            <person name="Schmutz J."/>
            <person name="Leebens-Mack J.H."/>
            <person name="Li F.W."/>
            <person name="Wang L."/>
        </authorList>
    </citation>
    <scope>NUCLEOTIDE SEQUENCE [LARGE SCALE GENOMIC DNA]</scope>
    <source>
        <strain evidence="2">cv. PW_Plant_1</strain>
    </source>
</reference>
<keyword evidence="2" id="KW-1185">Reference proteome</keyword>
<evidence type="ECO:0000313" key="2">
    <source>
        <dbReference type="Proteomes" id="UP001162992"/>
    </source>
</evidence>
<gene>
    <name evidence="1" type="ORF">O6H91_17G038800</name>
</gene>
<dbReference type="EMBL" id="CM055108">
    <property type="protein sequence ID" value="KAJ7525150.1"/>
    <property type="molecule type" value="Genomic_DNA"/>
</dbReference>
<protein>
    <submittedName>
        <fullName evidence="1">Uncharacterized protein</fullName>
    </submittedName>
</protein>
<name>A0ACC2B5W7_DIPCM</name>